<feature type="compositionally biased region" description="Polar residues" evidence="1">
    <location>
        <begin position="437"/>
        <end position="455"/>
    </location>
</feature>
<dbReference type="HOGENOM" id="CLU_537003_0_0_1"/>
<feature type="compositionally biased region" description="Basic and acidic residues" evidence="1">
    <location>
        <begin position="171"/>
        <end position="184"/>
    </location>
</feature>
<dbReference type="Proteomes" id="UP000007875">
    <property type="component" value="Unassembled WGS sequence"/>
</dbReference>
<feature type="compositionally biased region" description="Basic and acidic residues" evidence="1">
    <location>
        <begin position="329"/>
        <end position="345"/>
    </location>
</feature>
<feature type="compositionally biased region" description="Low complexity" evidence="1">
    <location>
        <begin position="378"/>
        <end position="401"/>
    </location>
</feature>
<reference evidence="3" key="1">
    <citation type="submission" date="2003-08" db="EMBL/GenBank/DDBJ databases">
        <authorList>
            <person name="Birren B."/>
            <person name="Nusbaum C."/>
            <person name="Abebe A."/>
            <person name="Abouelleil A."/>
            <person name="Adekoya E."/>
            <person name="Ait-zahra M."/>
            <person name="Allen N."/>
            <person name="Allen T."/>
            <person name="An P."/>
            <person name="Anderson M."/>
            <person name="Anderson S."/>
            <person name="Arachchi H."/>
            <person name="Armbruster J."/>
            <person name="Bachantsang P."/>
            <person name="Baldwin J."/>
            <person name="Barry A."/>
            <person name="Bayul T."/>
            <person name="Blitshsteyn B."/>
            <person name="Bloom T."/>
            <person name="Blye J."/>
            <person name="Boguslavskiy L."/>
            <person name="Borowsky M."/>
            <person name="Boukhgalter B."/>
            <person name="Brunache A."/>
            <person name="Butler J."/>
            <person name="Calixte N."/>
            <person name="Calvo S."/>
            <person name="Camarata J."/>
            <person name="Campo K."/>
            <person name="Chang J."/>
            <person name="Cheshatsang Y."/>
            <person name="Citroen M."/>
            <person name="Collymore A."/>
            <person name="Considine T."/>
            <person name="Cook A."/>
            <person name="Cooke P."/>
            <person name="Corum B."/>
            <person name="Cuomo C."/>
            <person name="David R."/>
            <person name="Dawoe T."/>
            <person name="Degray S."/>
            <person name="Dodge S."/>
            <person name="Dooley K."/>
            <person name="Dorje P."/>
            <person name="Dorjee K."/>
            <person name="Dorris L."/>
            <person name="Duffey N."/>
            <person name="Dupes A."/>
            <person name="Elkins T."/>
            <person name="Engels R."/>
            <person name="Erickson J."/>
            <person name="Farina A."/>
            <person name="Faro S."/>
            <person name="Ferreira P."/>
            <person name="Fischer H."/>
            <person name="Fitzgerald M."/>
            <person name="Foley K."/>
            <person name="Gage D."/>
            <person name="Galagan J."/>
            <person name="Gearin G."/>
            <person name="Gnerre S."/>
            <person name="Gnirke A."/>
            <person name="Goyette A."/>
            <person name="Graham J."/>
            <person name="Grandbois E."/>
            <person name="Gyaltsen K."/>
            <person name="Hafez N."/>
            <person name="Hagopian D."/>
            <person name="Hagos B."/>
            <person name="Hall J."/>
            <person name="Hatcher B."/>
            <person name="Heller A."/>
            <person name="Higgins H."/>
            <person name="Honan T."/>
            <person name="Horn A."/>
            <person name="Houde N."/>
            <person name="Hughes L."/>
            <person name="Hulme W."/>
            <person name="Husby E."/>
            <person name="Iliev I."/>
            <person name="Jaffe D."/>
            <person name="Jones C."/>
            <person name="Kamal M."/>
            <person name="Kamat A."/>
            <person name="Kamvysselis M."/>
            <person name="Karlsson E."/>
            <person name="Kells C."/>
            <person name="Kieu A."/>
            <person name="Kisner P."/>
            <person name="Kodira C."/>
            <person name="Kulbokas E."/>
            <person name="Labutti K."/>
            <person name="Lama D."/>
            <person name="Landers T."/>
            <person name="Leger J."/>
            <person name="Levine S."/>
            <person name="Lewis D."/>
            <person name="Lewis T."/>
            <person name="Lindblad-toh K."/>
            <person name="Liu X."/>
            <person name="Lokyitsang T."/>
            <person name="Lokyitsang Y."/>
            <person name="Lucien O."/>
            <person name="Lui A."/>
            <person name="Ma L.J."/>
            <person name="Mabbitt R."/>
            <person name="Macdonald J."/>
            <person name="Maclean C."/>
            <person name="Major J."/>
            <person name="Manning J."/>
            <person name="Marabella R."/>
            <person name="Maru K."/>
            <person name="Matthews C."/>
            <person name="Mauceli E."/>
            <person name="Mccarthy M."/>
            <person name="Mcdonough S."/>
            <person name="Mcghee T."/>
            <person name="Meldrim J."/>
            <person name="Meneus L."/>
            <person name="Mesirov J."/>
            <person name="Mihalev A."/>
            <person name="Mihova T."/>
            <person name="Mikkelsen T."/>
            <person name="Mlenga V."/>
            <person name="Moru K."/>
            <person name="Mozes J."/>
            <person name="Mulrain L."/>
            <person name="Munson G."/>
            <person name="Naylor J."/>
            <person name="Newes C."/>
            <person name="Nguyen C."/>
            <person name="Nguyen N."/>
            <person name="Nguyen T."/>
            <person name="Nicol R."/>
            <person name="Nielsen C."/>
            <person name="Nizzari M."/>
            <person name="Norbu C."/>
            <person name="Norbu N."/>
            <person name="O'donnell P."/>
            <person name="Okoawo O."/>
            <person name="O'leary S."/>
            <person name="Omotosho B."/>
            <person name="O'neill K."/>
            <person name="Osman S."/>
            <person name="Parker S."/>
            <person name="Perrin D."/>
            <person name="Phunkhang P."/>
            <person name="Piqani B."/>
            <person name="Purcell S."/>
            <person name="Rachupka T."/>
            <person name="Ramasamy U."/>
            <person name="Rameau R."/>
            <person name="Ray V."/>
            <person name="Raymond C."/>
            <person name="Retta R."/>
            <person name="Richardson S."/>
            <person name="Rise C."/>
            <person name="Rodriguez J."/>
            <person name="Rogers J."/>
            <person name="Rogov P."/>
            <person name="Rutman M."/>
            <person name="Schupbach R."/>
            <person name="Seaman C."/>
            <person name="Settipalli S."/>
            <person name="Sharpe T."/>
            <person name="Sheridan J."/>
            <person name="Sherpa N."/>
            <person name="Shi J."/>
            <person name="Smirnov S."/>
            <person name="Smith C."/>
            <person name="Sougnez C."/>
            <person name="Spencer B."/>
            <person name="Stalker J."/>
            <person name="Stange-thomann N."/>
            <person name="Stavropoulos S."/>
            <person name="Stetson K."/>
            <person name="Stone C."/>
            <person name="Stone S."/>
            <person name="Stubbs M."/>
            <person name="Talamas J."/>
            <person name="Tchuinga P."/>
            <person name="Tenzing P."/>
            <person name="Tesfaye S."/>
            <person name="Theodore J."/>
            <person name="Thoulutsang Y."/>
            <person name="Topham K."/>
            <person name="Towey S."/>
            <person name="Tsamla T."/>
            <person name="Tsomo N."/>
            <person name="Vallee D."/>
            <person name="Vassiliev H."/>
            <person name="Venkataraman V."/>
            <person name="Vinson J."/>
            <person name="Vo A."/>
            <person name="Wade C."/>
            <person name="Wang S."/>
            <person name="Wangchuk T."/>
            <person name="Wangdi T."/>
            <person name="Whittaker C."/>
            <person name="Wilkinson J."/>
            <person name="Wu Y."/>
            <person name="Wyman D."/>
            <person name="Yadav S."/>
            <person name="Yang S."/>
            <person name="Yang X."/>
            <person name="Yeager S."/>
            <person name="Yee E."/>
            <person name="Young G."/>
            <person name="Zainoun J."/>
            <person name="Zembeck L."/>
            <person name="Zimmer A."/>
            <person name="Zody M."/>
            <person name="Lander E."/>
        </authorList>
    </citation>
    <scope>NUCLEOTIDE SEQUENCE [LARGE SCALE GENOMIC DNA]</scope>
</reference>
<name>H2YML4_CIOSA</name>
<dbReference type="eggNOG" id="ENOG502RXW9">
    <property type="taxonomic scope" value="Eukaryota"/>
</dbReference>
<evidence type="ECO:0000313" key="3">
    <source>
        <dbReference type="Proteomes" id="UP000007875"/>
    </source>
</evidence>
<keyword evidence="3" id="KW-1185">Reference proteome</keyword>
<reference evidence="2" key="3">
    <citation type="submission" date="2025-09" db="UniProtKB">
        <authorList>
            <consortium name="Ensembl"/>
        </authorList>
    </citation>
    <scope>IDENTIFICATION</scope>
</reference>
<feature type="region of interest" description="Disordered" evidence="1">
    <location>
        <begin position="266"/>
        <end position="508"/>
    </location>
</feature>
<feature type="compositionally biased region" description="Basic and acidic residues" evidence="1">
    <location>
        <begin position="464"/>
        <end position="473"/>
    </location>
</feature>
<proteinExistence type="predicted"/>
<reference evidence="2" key="2">
    <citation type="submission" date="2025-08" db="UniProtKB">
        <authorList>
            <consortium name="Ensembl"/>
        </authorList>
    </citation>
    <scope>IDENTIFICATION</scope>
</reference>
<sequence>MNFNRDSSVYGRRRAFMTRSCSGYLKGGIPTSKESLDDDIDETSDTSSVQSTTSTRSYRDWRKGQRKRKNLAKIGKTQSLFGDASSRDDDMKRHIDPFSFDIRRAPMHSVEDSFTIDAKEDSRNISSSSVDIPRHDVTMDSYDVGAPFNELSTIVQSPVEPYYSSSSLDSLSHEEMSEKPKIPDDDVINDQQWRLSEEHQDTRDWLISKALPPAQNNANVIKKIPNVIEKTTEPSKRSRDPSLDLGFGAGLNELSLIFDPKQKIKEGEVSGQPYVENTSVKDDLPKLVSSTPSSLEKTSIDGPISSDAETGNGGIPNTLQTPQFQSEDLYNKSEEPNKQPEDHNCDAQSADQYVDPQNEQLSQEVLQSIKDRSTIGSENTPNNTPETNQTQKKTTDNTPKTSKQKTPDNASKTSKEETQDNAPETSKTQEKTPDIETGSTVTISAASDCSPQSNQDPEDDNVDMESHPRDLAKALRLPLQSGQHDTSEADDPNQLEASINEDSSLVHD</sequence>
<feature type="compositionally biased region" description="Low complexity" evidence="1">
    <location>
        <begin position="45"/>
        <end position="56"/>
    </location>
</feature>
<protein>
    <submittedName>
        <fullName evidence="2">Uncharacterized protein</fullName>
    </submittedName>
</protein>
<evidence type="ECO:0000256" key="1">
    <source>
        <dbReference type="SAM" id="MobiDB-lite"/>
    </source>
</evidence>
<feature type="compositionally biased region" description="Polar residues" evidence="1">
    <location>
        <begin position="346"/>
        <end position="366"/>
    </location>
</feature>
<feature type="region of interest" description="Disordered" evidence="1">
    <location>
        <begin position="25"/>
        <end position="88"/>
    </location>
</feature>
<feature type="compositionally biased region" description="Polar residues" evidence="1">
    <location>
        <begin position="288"/>
        <end position="297"/>
    </location>
</feature>
<dbReference type="Ensembl" id="ENSCSAVT00000006649.1">
    <property type="protein sequence ID" value="ENSCSAVP00000006566.1"/>
    <property type="gene ID" value="ENSCSAVG00000003932.1"/>
</dbReference>
<dbReference type="GeneTree" id="ENSGT00390000010270"/>
<organism evidence="2 3">
    <name type="scientific">Ciona savignyi</name>
    <name type="common">Pacific transparent sea squirt</name>
    <dbReference type="NCBI Taxonomy" id="51511"/>
    <lineage>
        <taxon>Eukaryota</taxon>
        <taxon>Metazoa</taxon>
        <taxon>Chordata</taxon>
        <taxon>Tunicata</taxon>
        <taxon>Ascidiacea</taxon>
        <taxon>Phlebobranchia</taxon>
        <taxon>Cionidae</taxon>
        <taxon>Ciona</taxon>
    </lineage>
</organism>
<evidence type="ECO:0000313" key="2">
    <source>
        <dbReference type="Ensembl" id="ENSCSAVP00000006566.1"/>
    </source>
</evidence>
<feature type="compositionally biased region" description="Polar residues" evidence="1">
    <location>
        <begin position="495"/>
        <end position="508"/>
    </location>
</feature>
<dbReference type="InParanoid" id="H2YML4"/>
<accession>H2YML4</accession>
<feature type="region of interest" description="Disordered" evidence="1">
    <location>
        <begin position="164"/>
        <end position="185"/>
    </location>
</feature>
<dbReference type="AlphaFoldDB" id="H2YML4"/>
<feature type="compositionally biased region" description="Polar residues" evidence="1">
    <location>
        <begin position="315"/>
        <end position="328"/>
    </location>
</feature>